<dbReference type="RefSeq" id="WP_343891932.1">
    <property type="nucleotide sequence ID" value="NZ_BAAAEH010000047.1"/>
</dbReference>
<protein>
    <recommendedName>
        <fullName evidence="3">ABM domain-containing protein</fullName>
    </recommendedName>
</protein>
<evidence type="ECO:0008006" key="3">
    <source>
        <dbReference type="Google" id="ProtNLM"/>
    </source>
</evidence>
<dbReference type="SUPFAM" id="SSF54909">
    <property type="entry name" value="Dimeric alpha+beta barrel"/>
    <property type="match status" value="1"/>
</dbReference>
<organism evidence="1 2">
    <name type="scientific">Sphingomonas oligophenolica</name>
    <dbReference type="NCBI Taxonomy" id="301154"/>
    <lineage>
        <taxon>Bacteria</taxon>
        <taxon>Pseudomonadati</taxon>
        <taxon>Pseudomonadota</taxon>
        <taxon>Alphaproteobacteria</taxon>
        <taxon>Sphingomonadales</taxon>
        <taxon>Sphingomonadaceae</taxon>
        <taxon>Sphingomonas</taxon>
    </lineage>
</organism>
<evidence type="ECO:0000313" key="1">
    <source>
        <dbReference type="EMBL" id="MEN2789278.1"/>
    </source>
</evidence>
<keyword evidence="2" id="KW-1185">Reference proteome</keyword>
<reference evidence="1 2" key="1">
    <citation type="submission" date="2024-05" db="EMBL/GenBank/DDBJ databases">
        <authorList>
            <person name="Liu Q."/>
            <person name="Xin Y.-H."/>
        </authorList>
    </citation>
    <scope>NUCLEOTIDE SEQUENCE [LARGE SCALE GENOMIC DNA]</scope>
    <source>
        <strain evidence="1 2">CGMCC 1.10181</strain>
    </source>
</reference>
<evidence type="ECO:0000313" key="2">
    <source>
        <dbReference type="Proteomes" id="UP001419910"/>
    </source>
</evidence>
<comment type="caution">
    <text evidence="1">The sequence shown here is derived from an EMBL/GenBank/DDBJ whole genome shotgun (WGS) entry which is preliminary data.</text>
</comment>
<proteinExistence type="predicted"/>
<sequence>MAEAIEITSFRLIEGSTSADFVAANDAGLTQWLARQPGFLSRDIAEVDHGSIVDLLHWASKAQAQSAADRLLAETADSAVHGMIDKRTVQWQLSEIRDSTPRRR</sequence>
<name>A0ABU9Y0E9_9SPHN</name>
<dbReference type="InterPro" id="IPR011008">
    <property type="entry name" value="Dimeric_a/b-barrel"/>
</dbReference>
<gene>
    <name evidence="1" type="ORF">ABC974_06545</name>
</gene>
<dbReference type="Proteomes" id="UP001419910">
    <property type="component" value="Unassembled WGS sequence"/>
</dbReference>
<accession>A0ABU9Y0E9</accession>
<dbReference type="EMBL" id="JBDIME010000003">
    <property type="protein sequence ID" value="MEN2789278.1"/>
    <property type="molecule type" value="Genomic_DNA"/>
</dbReference>